<comment type="caution">
    <text evidence="2">The sequence shown here is derived from an EMBL/GenBank/DDBJ whole genome shotgun (WGS) entry which is preliminary data.</text>
</comment>
<evidence type="ECO:0000313" key="2">
    <source>
        <dbReference type="EMBL" id="MBA6156795.1"/>
    </source>
</evidence>
<evidence type="ECO:0000259" key="1">
    <source>
        <dbReference type="Pfam" id="PF08874"/>
    </source>
</evidence>
<gene>
    <name evidence="2" type="ORF">H3Z83_09740</name>
</gene>
<protein>
    <submittedName>
        <fullName evidence="2">DUF1835 domain-containing protein</fullName>
    </submittedName>
</protein>
<accession>A0A839ANX2</accession>
<proteinExistence type="predicted"/>
<dbReference type="EMBL" id="JACGLS010000004">
    <property type="protein sequence ID" value="MBA6156795.1"/>
    <property type="molecule type" value="Genomic_DNA"/>
</dbReference>
<feature type="domain" description="DUF1835" evidence="1">
    <location>
        <begin position="18"/>
        <end position="109"/>
    </location>
</feature>
<sequence>MGKKLHIFCSKEAQTIFQESDIEGGSLLFKENLLEGPIISDVFSDEFWSKRYEYFENTYQVSRIDYFDNAIKSIVQLEDLDEYKEVVLWLDYTNVSQVNLMAIGSHLSKCFSKDTQFFLVCSGKHKGRDELQKLTDYNSKEFEILYSYKVKLTLPNLEYLQQCWEAYSVKNNTFDYSLFSNKFRYLQQAING</sequence>
<keyword evidence="3" id="KW-1185">Reference proteome</keyword>
<reference evidence="2 3" key="1">
    <citation type="submission" date="2020-07" db="EMBL/GenBank/DDBJ databases">
        <title>Bacterium isolated from marine sediment.</title>
        <authorList>
            <person name="Shang D."/>
            <person name="Du Z.-J."/>
        </authorList>
    </citation>
    <scope>NUCLEOTIDE SEQUENCE [LARGE SCALE GENOMIC DNA]</scope>
    <source>
        <strain evidence="2 3">S7007</strain>
    </source>
</reference>
<dbReference type="Pfam" id="PF08874">
    <property type="entry name" value="DUF1835"/>
    <property type="match status" value="1"/>
</dbReference>
<dbReference type="Proteomes" id="UP000563906">
    <property type="component" value="Unassembled WGS sequence"/>
</dbReference>
<evidence type="ECO:0000313" key="3">
    <source>
        <dbReference type="Proteomes" id="UP000563906"/>
    </source>
</evidence>
<dbReference type="AlphaFoldDB" id="A0A839ANX2"/>
<dbReference type="InterPro" id="IPR014973">
    <property type="entry name" value="DUF1835"/>
</dbReference>
<dbReference type="RefSeq" id="WP_182125298.1">
    <property type="nucleotide sequence ID" value="NZ_JACGLS010000004.1"/>
</dbReference>
<name>A0A839ANX2_9FLAO</name>
<organism evidence="2 3">
    <name type="scientific">Tenacibaculum pelagium</name>
    <dbReference type="NCBI Taxonomy" id="2759527"/>
    <lineage>
        <taxon>Bacteria</taxon>
        <taxon>Pseudomonadati</taxon>
        <taxon>Bacteroidota</taxon>
        <taxon>Flavobacteriia</taxon>
        <taxon>Flavobacteriales</taxon>
        <taxon>Flavobacteriaceae</taxon>
        <taxon>Tenacibaculum</taxon>
    </lineage>
</organism>